<dbReference type="PROSITE" id="PS51819">
    <property type="entry name" value="VOC"/>
    <property type="match status" value="1"/>
</dbReference>
<dbReference type="InterPro" id="IPR037523">
    <property type="entry name" value="VOC_core"/>
</dbReference>
<dbReference type="SUPFAM" id="SSF54593">
    <property type="entry name" value="Glyoxalase/Bleomycin resistance protein/Dihydroxybiphenyl dioxygenase"/>
    <property type="match status" value="1"/>
</dbReference>
<name>A0A975ZMW6_9RHOB</name>
<keyword evidence="3" id="KW-1185">Reference proteome</keyword>
<dbReference type="Pfam" id="PF00903">
    <property type="entry name" value="Glyoxalase"/>
    <property type="match status" value="1"/>
</dbReference>
<evidence type="ECO:0000259" key="1">
    <source>
        <dbReference type="PROSITE" id="PS51819"/>
    </source>
</evidence>
<dbReference type="Gene3D" id="3.10.180.10">
    <property type="entry name" value="2,3-Dihydroxybiphenyl 1,2-Dioxygenase, domain 1"/>
    <property type="match status" value="1"/>
</dbReference>
<dbReference type="Proteomes" id="UP000182932">
    <property type="component" value="Unassembled WGS sequence"/>
</dbReference>
<feature type="domain" description="VOC" evidence="1">
    <location>
        <begin position="9"/>
        <end position="123"/>
    </location>
</feature>
<accession>A0A975ZMW6</accession>
<dbReference type="InterPro" id="IPR004360">
    <property type="entry name" value="Glyas_Fos-R_dOase_dom"/>
</dbReference>
<proteinExistence type="predicted"/>
<dbReference type="InterPro" id="IPR029068">
    <property type="entry name" value="Glyas_Bleomycin-R_OHBP_Dase"/>
</dbReference>
<dbReference type="GeneID" id="80817849"/>
<evidence type="ECO:0000313" key="2">
    <source>
        <dbReference type="EMBL" id="SEJ24157.1"/>
    </source>
</evidence>
<organism evidence="2 3">
    <name type="scientific">Marinovum algicola</name>
    <dbReference type="NCBI Taxonomy" id="42444"/>
    <lineage>
        <taxon>Bacteria</taxon>
        <taxon>Pseudomonadati</taxon>
        <taxon>Pseudomonadota</taxon>
        <taxon>Alphaproteobacteria</taxon>
        <taxon>Rhodobacterales</taxon>
        <taxon>Roseobacteraceae</taxon>
        <taxon>Marinovum</taxon>
    </lineage>
</organism>
<dbReference type="RefSeq" id="WP_074835971.1">
    <property type="nucleotide sequence ID" value="NZ_CATMKJ010000005.1"/>
</dbReference>
<evidence type="ECO:0000313" key="3">
    <source>
        <dbReference type="Proteomes" id="UP000182932"/>
    </source>
</evidence>
<sequence length="145" mass="16245">MSDKPRLVGVNHIVLEVGDIEHAMAFWHNIFEFDVRGAGDGFVFLDLGDQFIGLVEGKSQPADAHRHFGLVVDDRSRVMALAAKAGAQIMDSDFMDFRDPWGNRIQVVEYRDLQFSKTPEVLRGMGLDLDKTEAAQEELRKKGIG</sequence>
<comment type="caution">
    <text evidence="2">The sequence shown here is derived from an EMBL/GenBank/DDBJ whole genome shotgun (WGS) entry which is preliminary data.</text>
</comment>
<dbReference type="EMBL" id="FNYY01000004">
    <property type="protein sequence ID" value="SEJ24157.1"/>
    <property type="molecule type" value="Genomic_DNA"/>
</dbReference>
<protein>
    <submittedName>
        <fullName evidence="2">Glyoxalase-like domain-containing protein</fullName>
    </submittedName>
</protein>
<gene>
    <name evidence="2" type="ORF">SAMN04487940_104159</name>
</gene>
<dbReference type="CDD" id="cd06587">
    <property type="entry name" value="VOC"/>
    <property type="match status" value="1"/>
</dbReference>
<dbReference type="AlphaFoldDB" id="A0A975ZMW6"/>
<reference evidence="2 3" key="1">
    <citation type="submission" date="2016-10" db="EMBL/GenBank/DDBJ databases">
        <authorList>
            <person name="Varghese N."/>
            <person name="Submissions S."/>
        </authorList>
    </citation>
    <scope>NUCLEOTIDE SEQUENCE [LARGE SCALE GENOMIC DNA]</scope>
    <source>
        <strain evidence="2 3">FF3</strain>
    </source>
</reference>